<dbReference type="AlphaFoldDB" id="A0A937XAM8"/>
<dbReference type="EMBL" id="VGIY01000054">
    <property type="protein sequence ID" value="MBM3316902.1"/>
    <property type="molecule type" value="Genomic_DNA"/>
</dbReference>
<proteinExistence type="inferred from homology"/>
<dbReference type="SMART" id="SM00382">
    <property type="entry name" value="AAA"/>
    <property type="match status" value="1"/>
</dbReference>
<keyword evidence="2" id="KW-0813">Transport</keyword>
<evidence type="ECO:0000256" key="3">
    <source>
        <dbReference type="ARBA" id="ARBA00022741"/>
    </source>
</evidence>
<reference evidence="6" key="1">
    <citation type="submission" date="2019-03" db="EMBL/GenBank/DDBJ databases">
        <title>Lake Tanganyika Metagenome-Assembled Genomes (MAGs).</title>
        <authorList>
            <person name="Tran P."/>
        </authorList>
    </citation>
    <scope>NUCLEOTIDE SEQUENCE</scope>
    <source>
        <strain evidence="6">M_DeepCast_400m_m2_100</strain>
    </source>
</reference>
<dbReference type="PANTHER" id="PTHR42711">
    <property type="entry name" value="ABC TRANSPORTER ATP-BINDING PROTEIN"/>
    <property type="match status" value="1"/>
</dbReference>
<gene>
    <name evidence="6" type="ORF">FJY75_03525</name>
</gene>
<evidence type="ECO:0000313" key="7">
    <source>
        <dbReference type="Proteomes" id="UP000748308"/>
    </source>
</evidence>
<evidence type="ECO:0000256" key="2">
    <source>
        <dbReference type="ARBA" id="ARBA00022448"/>
    </source>
</evidence>
<evidence type="ECO:0000256" key="1">
    <source>
        <dbReference type="ARBA" id="ARBA00005417"/>
    </source>
</evidence>
<feature type="domain" description="ABC transporter" evidence="5">
    <location>
        <begin position="1"/>
        <end position="226"/>
    </location>
</feature>
<dbReference type="Proteomes" id="UP000748308">
    <property type="component" value="Unassembled WGS sequence"/>
</dbReference>
<dbReference type="Gene3D" id="3.40.50.300">
    <property type="entry name" value="P-loop containing nucleotide triphosphate hydrolases"/>
    <property type="match status" value="1"/>
</dbReference>
<dbReference type="GO" id="GO:0005524">
    <property type="term" value="F:ATP binding"/>
    <property type="evidence" value="ECO:0007669"/>
    <property type="project" value="UniProtKB-KW"/>
</dbReference>
<dbReference type="InterPro" id="IPR050763">
    <property type="entry name" value="ABC_transporter_ATP-binding"/>
</dbReference>
<dbReference type="PANTHER" id="PTHR42711:SF5">
    <property type="entry name" value="ABC TRANSPORTER ATP-BINDING PROTEIN NATA"/>
    <property type="match status" value="1"/>
</dbReference>
<dbReference type="InterPro" id="IPR017871">
    <property type="entry name" value="ABC_transporter-like_CS"/>
</dbReference>
<protein>
    <submittedName>
        <fullName evidence="6">ATP-binding cassette domain-containing protein</fullName>
    </submittedName>
</protein>
<accession>A0A937XAM8</accession>
<dbReference type="PROSITE" id="PS50893">
    <property type="entry name" value="ABC_TRANSPORTER_2"/>
    <property type="match status" value="1"/>
</dbReference>
<comment type="similarity">
    <text evidence="1">Belongs to the ABC transporter superfamily.</text>
</comment>
<dbReference type="Pfam" id="PF00005">
    <property type="entry name" value="ABC_tran"/>
    <property type="match status" value="1"/>
</dbReference>
<dbReference type="PROSITE" id="PS00211">
    <property type="entry name" value="ABC_TRANSPORTER_1"/>
    <property type="match status" value="1"/>
</dbReference>
<sequence length="309" mass="34048">MHEVRKVFGSHVAVDGLSVVVPAGTVYGFIGPNGAGKTTTLRMIVDIIRPDSGTIRVLGGDDPAEIRRRIGYLPEERGMYKKMRALDFVAYIGTLKGMSSGAARARGAEWMERFGLGAWQSAAVDALSKGMQQKLQFIATVLHDPELLILDEPFSGLDPVNIEVMTEAVMDARREGRTVIFSTHMMEHAERLSDAIFMIHRGRKVLDGPVSAIKSSRARRAIRLTCYGESGFVKELPFVERVREQGTDLEVFLREEVSPQALLEALVGRLEVARFDVSEPSLYDIFLAEASPDRGRRFAADGTLVEAAP</sequence>
<evidence type="ECO:0000313" key="6">
    <source>
        <dbReference type="EMBL" id="MBM3316902.1"/>
    </source>
</evidence>
<comment type="caution">
    <text evidence="6">The sequence shown here is derived from an EMBL/GenBank/DDBJ whole genome shotgun (WGS) entry which is preliminary data.</text>
</comment>
<keyword evidence="4 6" id="KW-0067">ATP-binding</keyword>
<dbReference type="InterPro" id="IPR003439">
    <property type="entry name" value="ABC_transporter-like_ATP-bd"/>
</dbReference>
<keyword evidence="3" id="KW-0547">Nucleotide-binding</keyword>
<organism evidence="6 7">
    <name type="scientific">Eiseniibacteriota bacterium</name>
    <dbReference type="NCBI Taxonomy" id="2212470"/>
    <lineage>
        <taxon>Bacteria</taxon>
        <taxon>Candidatus Eiseniibacteriota</taxon>
    </lineage>
</organism>
<dbReference type="SUPFAM" id="SSF52540">
    <property type="entry name" value="P-loop containing nucleoside triphosphate hydrolases"/>
    <property type="match status" value="1"/>
</dbReference>
<evidence type="ECO:0000259" key="5">
    <source>
        <dbReference type="PROSITE" id="PS50893"/>
    </source>
</evidence>
<name>A0A937XAM8_UNCEI</name>
<dbReference type="InterPro" id="IPR027417">
    <property type="entry name" value="P-loop_NTPase"/>
</dbReference>
<dbReference type="Pfam" id="PF13732">
    <property type="entry name" value="DrrA1-3_C"/>
    <property type="match status" value="1"/>
</dbReference>
<dbReference type="InterPro" id="IPR025302">
    <property type="entry name" value="DrrA1/2-like_C"/>
</dbReference>
<dbReference type="InterPro" id="IPR003593">
    <property type="entry name" value="AAA+_ATPase"/>
</dbReference>
<dbReference type="GO" id="GO:0016887">
    <property type="term" value="F:ATP hydrolysis activity"/>
    <property type="evidence" value="ECO:0007669"/>
    <property type="project" value="InterPro"/>
</dbReference>
<evidence type="ECO:0000256" key="4">
    <source>
        <dbReference type="ARBA" id="ARBA00022840"/>
    </source>
</evidence>